<protein>
    <recommendedName>
        <fullName evidence="1">DUF7716 domain-containing protein</fullName>
    </recommendedName>
</protein>
<dbReference type="RefSeq" id="WP_014263004.1">
    <property type="nucleotide sequence ID" value="NC_016630.1"/>
</dbReference>
<organism evidence="2 3">
    <name type="scientific">Filifactor alocis (strain ATCC 35896 / CCUG 47790 / D40 B5)</name>
    <name type="common">Fusobacterium alocis</name>
    <dbReference type="NCBI Taxonomy" id="546269"/>
    <lineage>
        <taxon>Bacteria</taxon>
        <taxon>Bacillati</taxon>
        <taxon>Bacillota</taxon>
        <taxon>Clostridia</taxon>
        <taxon>Peptostreptococcales</taxon>
        <taxon>Filifactoraceae</taxon>
        <taxon>Filifactor</taxon>
    </lineage>
</organism>
<feature type="domain" description="DUF7716" evidence="1">
    <location>
        <begin position="32"/>
        <end position="120"/>
    </location>
</feature>
<dbReference type="Pfam" id="PF24832">
    <property type="entry name" value="DUF7716"/>
    <property type="match status" value="1"/>
</dbReference>
<dbReference type="OrthoDB" id="1376061at2"/>
<dbReference type="AlphaFoldDB" id="D6GQP2"/>
<dbReference type="KEGG" id="faa:HMPREF0389_01017"/>
<evidence type="ECO:0000313" key="3">
    <source>
        <dbReference type="Proteomes" id="UP000007468"/>
    </source>
</evidence>
<keyword evidence="3" id="KW-1185">Reference proteome</keyword>
<sequence>MQKNVKCTVEDIINEIKAIYLNGGEEALYQEDDWHIYEMGDEERLLTTVCCVTAPPDFDEETGEEIIPEFALEHGMRASILPEIFQDVIINVLEQKRDAANEEILRALNYYMKNDTFLSI</sequence>
<dbReference type="InterPro" id="IPR056133">
    <property type="entry name" value="DUF7716"/>
</dbReference>
<dbReference type="STRING" id="546269.HMPREF0389_01017"/>
<dbReference type="PATRIC" id="fig|546269.5.peg.1535"/>
<proteinExistence type="predicted"/>
<dbReference type="Proteomes" id="UP000007468">
    <property type="component" value="Chromosome"/>
</dbReference>
<dbReference type="EMBL" id="CP002390">
    <property type="protein sequence ID" value="EFE29095.1"/>
    <property type="molecule type" value="Genomic_DNA"/>
</dbReference>
<accession>D6GQP2</accession>
<reference evidence="3" key="1">
    <citation type="submission" date="2010-12" db="EMBL/GenBank/DDBJ databases">
        <title>The genome sequence of Filifactor alocis strain ATCC 35896.</title>
        <authorList>
            <consortium name="The Broad Institute Genome Sequencing Platform"/>
            <person name="Ward D."/>
            <person name="Earl A."/>
            <person name="Feldgarden M."/>
            <person name="Young S.K."/>
            <person name="Gargeya S."/>
            <person name="Zeng Q."/>
            <person name="Alvarado L."/>
            <person name="Berlin A."/>
            <person name="Bochicchio J."/>
            <person name="Chapman S.B."/>
            <person name="Chen Z."/>
            <person name="Freedman E."/>
            <person name="Gellesch M."/>
            <person name="Goldberg J."/>
            <person name="Griggs A."/>
            <person name="Gujja S."/>
            <person name="Heilman E."/>
            <person name="Heiman D."/>
            <person name="Howarth C."/>
            <person name="Mehta T."/>
            <person name="Neiman D."/>
            <person name="Pearson M."/>
            <person name="Roberts A."/>
            <person name="Saif S."/>
            <person name="Shea T."/>
            <person name="Shenoy N."/>
            <person name="Sisk P."/>
            <person name="Stolte C."/>
            <person name="Sykes S."/>
            <person name="White J."/>
            <person name="Yandava C."/>
            <person name="Izard J."/>
            <person name="Blanton J.M."/>
            <person name="Baranova O.V."/>
            <person name="Tanner A.C."/>
            <person name="Dewhirst F.E."/>
            <person name="Haas B."/>
            <person name="Nusbaum C."/>
            <person name="Birren B."/>
        </authorList>
    </citation>
    <scope>NUCLEOTIDE SEQUENCE [LARGE SCALE GENOMIC DNA]</scope>
    <source>
        <strain evidence="3">ATCC 35896 / D40 B5</strain>
    </source>
</reference>
<evidence type="ECO:0000259" key="1">
    <source>
        <dbReference type="Pfam" id="PF24832"/>
    </source>
</evidence>
<name>D6GQP2_FILAD</name>
<evidence type="ECO:0000313" key="2">
    <source>
        <dbReference type="EMBL" id="EFE29095.1"/>
    </source>
</evidence>
<gene>
    <name evidence="2" type="ordered locus">HMPREF0389_01017</name>
</gene>